<name>A0A0H2XAT1_XANC8</name>
<reference evidence="2 3" key="1">
    <citation type="journal article" date="2005" name="Genome Res.">
        <title>Comparative and functional genomic analyses of the pathogenicity of phytopathogen Xanthomonas campestris pv. campestris.</title>
        <authorList>
            <person name="Qian W."/>
            <person name="Jia Y."/>
            <person name="Ren S.X."/>
            <person name="He Y.Q."/>
            <person name="Feng J.X."/>
            <person name="Lu L.F."/>
            <person name="Sun Q."/>
            <person name="Ying G."/>
            <person name="Tang D.J."/>
            <person name="Tang H."/>
            <person name="Wu W."/>
            <person name="Hao P."/>
            <person name="Wang L."/>
            <person name="Jiang B.L."/>
            <person name="Zeng S."/>
            <person name="Gu W.Y."/>
            <person name="Lu G."/>
            <person name="Rong L."/>
            <person name="Tian Y."/>
            <person name="Yao Z."/>
            <person name="Fu G."/>
            <person name="Chen B."/>
            <person name="Fang R."/>
            <person name="Qiang B."/>
            <person name="Chen Z."/>
            <person name="Zhao G.P."/>
            <person name="Tang J.L."/>
            <person name="He C."/>
        </authorList>
    </citation>
    <scope>NUCLEOTIDE SEQUENCE [LARGE SCALE GENOMIC DNA]</scope>
    <source>
        <strain evidence="2 3">8004</strain>
    </source>
</reference>
<evidence type="ECO:0000313" key="2">
    <source>
        <dbReference type="EMBL" id="AAY49840.1"/>
    </source>
</evidence>
<dbReference type="HOGENOM" id="CLU_194687_0_0_6"/>
<protein>
    <submittedName>
        <fullName evidence="2">Uncharacterized protein</fullName>
    </submittedName>
</protein>
<accession>A0A0H2XAT1</accession>
<feature type="region of interest" description="Disordered" evidence="1">
    <location>
        <begin position="60"/>
        <end position="82"/>
    </location>
</feature>
<organism evidence="2 3">
    <name type="scientific">Xanthomonas campestris pv. campestris (strain 8004)</name>
    <dbReference type="NCBI Taxonomy" id="314565"/>
    <lineage>
        <taxon>Bacteria</taxon>
        <taxon>Pseudomonadati</taxon>
        <taxon>Pseudomonadota</taxon>
        <taxon>Gammaproteobacteria</taxon>
        <taxon>Lysobacterales</taxon>
        <taxon>Lysobacteraceae</taxon>
        <taxon>Xanthomonas</taxon>
    </lineage>
</organism>
<sequence>MFCEHTGTPLAAVSLRALGSAPKRAGMEEHTKQAFVMLRQEATELLALFDRLCCDTAPATPMQGNEVEPVRAHPPQTGDVTL</sequence>
<dbReference type="EMBL" id="CP000050">
    <property type="protein sequence ID" value="AAY49840.1"/>
    <property type="molecule type" value="Genomic_DNA"/>
</dbReference>
<evidence type="ECO:0000313" key="3">
    <source>
        <dbReference type="Proteomes" id="UP000000420"/>
    </source>
</evidence>
<gene>
    <name evidence="2" type="ordered locus">XC_2791</name>
</gene>
<dbReference type="Proteomes" id="UP000000420">
    <property type="component" value="Chromosome"/>
</dbReference>
<evidence type="ECO:0000256" key="1">
    <source>
        <dbReference type="SAM" id="MobiDB-lite"/>
    </source>
</evidence>
<dbReference type="AlphaFoldDB" id="A0A0H2XAT1"/>
<dbReference type="KEGG" id="xcb:XC_2791"/>
<proteinExistence type="predicted"/>